<keyword evidence="2" id="KW-1133">Transmembrane helix</keyword>
<dbReference type="Proteomes" id="UP000053058">
    <property type="component" value="Unassembled WGS sequence"/>
</dbReference>
<protein>
    <submittedName>
        <fullName evidence="3">Uncharacterized protein</fullName>
    </submittedName>
</protein>
<evidence type="ECO:0000313" key="4">
    <source>
        <dbReference type="Proteomes" id="UP000053058"/>
    </source>
</evidence>
<keyword evidence="2" id="KW-0472">Membrane</keyword>
<sequence length="256" mass="29575">MKSRNKVIVVVIVVVISFGIFFIKKNIDHQKELRAQKFYENKVTTEKKKINELQNSISINSESASNTIVKIKNLNLITKEAQLLKSKYIEKDVKAIYEYLESNINKKDIPNNDVRFNNINELQSNIATLENNAKSYQEMENIFNKNKIEFLINKVSEITQKEKDQIVKLQAEETEKARLLAEGEKAKKEQELLLKQSVSDQFTPSPNASTSNNLNQTTDPVAEADEFRKNFKEQYGREPSSGELQMDWLRKQGIVK</sequence>
<feature type="transmembrane region" description="Helical" evidence="2">
    <location>
        <begin position="7"/>
        <end position="23"/>
    </location>
</feature>
<proteinExistence type="predicted"/>
<comment type="caution">
    <text evidence="3">The sequence shown here is derived from an EMBL/GenBank/DDBJ whole genome shotgun (WGS) entry which is preliminary data.</text>
</comment>
<dbReference type="EMBL" id="LKLN01000065">
    <property type="protein sequence ID" value="KSU04398.1"/>
    <property type="molecule type" value="Genomic_DNA"/>
</dbReference>
<name>A0A0V8CSV0_LACLL</name>
<feature type="region of interest" description="Disordered" evidence="1">
    <location>
        <begin position="200"/>
        <end position="256"/>
    </location>
</feature>
<evidence type="ECO:0000256" key="2">
    <source>
        <dbReference type="SAM" id="Phobius"/>
    </source>
</evidence>
<reference evidence="4" key="1">
    <citation type="submission" date="2015-10" db="EMBL/GenBank/DDBJ databases">
        <title>Draft Genome Sequences of 11 Lactococcus lactis subspecies cremoris strains.</title>
        <authorList>
            <person name="Wels M."/>
            <person name="Backus L."/>
            <person name="Boekhorst J."/>
            <person name="Dijkstra A."/>
            <person name="Beerthuizen M."/>
            <person name="Kelly W."/>
            <person name="Siezen R."/>
            <person name="Bachmann H."/>
            <person name="Van Hijum S."/>
        </authorList>
    </citation>
    <scope>NUCLEOTIDE SEQUENCE [LARGE SCALE GENOMIC DNA]</scope>
    <source>
        <strain evidence="4">KF282</strain>
    </source>
</reference>
<accession>A0A0V8CSV0</accession>
<evidence type="ECO:0000256" key="1">
    <source>
        <dbReference type="SAM" id="MobiDB-lite"/>
    </source>
</evidence>
<gene>
    <name evidence="3" type="ORF">KF282_1532</name>
</gene>
<dbReference type="RefSeq" id="WP_058219692.1">
    <property type="nucleotide sequence ID" value="NZ_LKLN01000065.1"/>
</dbReference>
<dbReference type="PATRIC" id="fig|1360.105.peg.2470"/>
<dbReference type="AlphaFoldDB" id="A0A0V8CSV0"/>
<feature type="compositionally biased region" description="Basic and acidic residues" evidence="1">
    <location>
        <begin position="225"/>
        <end position="236"/>
    </location>
</feature>
<evidence type="ECO:0000313" key="3">
    <source>
        <dbReference type="EMBL" id="KSU04398.1"/>
    </source>
</evidence>
<organism evidence="3 4">
    <name type="scientific">Lactococcus lactis subsp. lactis</name>
    <name type="common">Streptococcus lactis</name>
    <dbReference type="NCBI Taxonomy" id="1360"/>
    <lineage>
        <taxon>Bacteria</taxon>
        <taxon>Bacillati</taxon>
        <taxon>Bacillota</taxon>
        <taxon>Bacilli</taxon>
        <taxon>Lactobacillales</taxon>
        <taxon>Streptococcaceae</taxon>
        <taxon>Lactococcus</taxon>
    </lineage>
</organism>
<feature type="compositionally biased region" description="Polar residues" evidence="1">
    <location>
        <begin position="200"/>
        <end position="219"/>
    </location>
</feature>
<keyword evidence="2" id="KW-0812">Transmembrane</keyword>